<keyword evidence="2" id="KW-1185">Reference proteome</keyword>
<evidence type="ECO:0000313" key="1">
    <source>
        <dbReference type="EMBL" id="QIK51273.1"/>
    </source>
</evidence>
<name>A0A6G7WG93_9LACT</name>
<dbReference type="GeneID" id="94552407"/>
<dbReference type="RefSeq" id="WP_166062326.1">
    <property type="nucleotide sequence ID" value="NZ_CP049889.1"/>
</dbReference>
<reference evidence="1 2" key="1">
    <citation type="journal article" date="2017" name="Int. J. Syst. Evol. Microbiol.">
        <title>Jeotgalibaca porci sp. nov. and Jeotgalibaca arthritidis sp. nov., isolated from pigs, and emended description of the genus Jeotgalibaca.</title>
        <authorList>
            <person name="Zamora L."/>
            <person name="Perez-Sancho M."/>
            <person name="Dominguez L."/>
            <person name="Fernandez-Garayzabal J.F."/>
            <person name="Vela A.I."/>
        </authorList>
    </citation>
    <scope>NUCLEOTIDE SEQUENCE [LARGE SCALE GENOMIC DNA]</scope>
    <source>
        <strain evidence="1 2">CCUG 69148</strain>
    </source>
</reference>
<proteinExistence type="predicted"/>
<organism evidence="1 2">
    <name type="scientific">Jeotgalibaca porci</name>
    <dbReference type="NCBI Taxonomy" id="1868793"/>
    <lineage>
        <taxon>Bacteria</taxon>
        <taxon>Bacillati</taxon>
        <taxon>Bacillota</taxon>
        <taxon>Bacilli</taxon>
        <taxon>Lactobacillales</taxon>
        <taxon>Carnobacteriaceae</taxon>
        <taxon>Jeotgalibaca</taxon>
    </lineage>
</organism>
<gene>
    <name evidence="1" type="ORF">G7058_03885</name>
</gene>
<dbReference type="AlphaFoldDB" id="A0A6G7WG93"/>
<dbReference type="EMBL" id="CP049889">
    <property type="protein sequence ID" value="QIK51273.1"/>
    <property type="molecule type" value="Genomic_DNA"/>
</dbReference>
<protein>
    <submittedName>
        <fullName evidence="1">Uncharacterized protein</fullName>
    </submittedName>
</protein>
<dbReference type="KEGG" id="jpo:G7058_03885"/>
<sequence length="53" mass="6074">MLDEVKDMVEVLQEEELFQDLPKEKLIDYAMQLVVARNIKSGLHGIETSVDNV</sequence>
<evidence type="ECO:0000313" key="2">
    <source>
        <dbReference type="Proteomes" id="UP000501830"/>
    </source>
</evidence>
<accession>A0A6G7WG93</accession>
<dbReference type="Proteomes" id="UP000501830">
    <property type="component" value="Chromosome"/>
</dbReference>